<reference evidence="1 2" key="1">
    <citation type="submission" date="2020-08" db="EMBL/GenBank/DDBJ databases">
        <title>Sequencing the genomes of 1000 actinobacteria strains.</title>
        <authorList>
            <person name="Klenk H.-P."/>
        </authorList>
    </citation>
    <scope>NUCLEOTIDE SEQUENCE [LARGE SCALE GENOMIC DNA]</scope>
    <source>
        <strain evidence="1 2">DSM 20419</strain>
    </source>
</reference>
<evidence type="ECO:0000313" key="2">
    <source>
        <dbReference type="Proteomes" id="UP000545286"/>
    </source>
</evidence>
<dbReference type="Proteomes" id="UP000545286">
    <property type="component" value="Unassembled WGS sequence"/>
</dbReference>
<sequence>MTNRSGTRNCPEWCIALHLDADETLHYSVSREVSVVSRAAAPASRGTDLHAFAVDTLLLVQHQEAHERIPWLALLLRDGPLLDITVDSARRLGESLLEVLER</sequence>
<name>A0A7W4YHH6_9MICO</name>
<comment type="caution">
    <text evidence="1">The sequence shown here is derived from an EMBL/GenBank/DDBJ whole genome shotgun (WGS) entry which is preliminary data.</text>
</comment>
<evidence type="ECO:0000313" key="1">
    <source>
        <dbReference type="EMBL" id="MBB2959161.1"/>
    </source>
</evidence>
<keyword evidence="2" id="KW-1185">Reference proteome</keyword>
<gene>
    <name evidence="1" type="ORF">FHX72_003313</name>
</gene>
<dbReference type="EMBL" id="JACHWJ010000005">
    <property type="protein sequence ID" value="MBB2959161.1"/>
    <property type="molecule type" value="Genomic_DNA"/>
</dbReference>
<dbReference type="AlphaFoldDB" id="A0A7W4YHH6"/>
<protein>
    <submittedName>
        <fullName evidence="1">Uncharacterized protein</fullName>
    </submittedName>
</protein>
<accession>A0A7W4YHH6</accession>
<proteinExistence type="predicted"/>
<organism evidence="1 2">
    <name type="scientific">Pseudoclavibacter helvolus</name>
    <dbReference type="NCBI Taxonomy" id="255205"/>
    <lineage>
        <taxon>Bacteria</taxon>
        <taxon>Bacillati</taxon>
        <taxon>Actinomycetota</taxon>
        <taxon>Actinomycetes</taxon>
        <taxon>Micrococcales</taxon>
        <taxon>Microbacteriaceae</taxon>
        <taxon>Pseudoclavibacter</taxon>
    </lineage>
</organism>
<dbReference type="RefSeq" id="WP_183626437.1">
    <property type="nucleotide sequence ID" value="NZ_JACHWJ010000005.1"/>
</dbReference>